<dbReference type="Gene3D" id="3.40.50.1820">
    <property type="entry name" value="alpha/beta hydrolase"/>
    <property type="match status" value="1"/>
</dbReference>
<dbReference type="AlphaFoldDB" id="A0A381Y0N8"/>
<accession>A0A381Y0N8</accession>
<dbReference type="EMBL" id="UINC01017032">
    <property type="protein sequence ID" value="SVA70440.1"/>
    <property type="molecule type" value="Genomic_DNA"/>
</dbReference>
<gene>
    <name evidence="2" type="ORF">METZ01_LOCUS123294</name>
</gene>
<organism evidence="2">
    <name type="scientific">marine metagenome</name>
    <dbReference type="NCBI Taxonomy" id="408172"/>
    <lineage>
        <taxon>unclassified sequences</taxon>
        <taxon>metagenomes</taxon>
        <taxon>ecological metagenomes</taxon>
    </lineage>
</organism>
<dbReference type="SUPFAM" id="SSF53474">
    <property type="entry name" value="alpha/beta-Hydrolases"/>
    <property type="match status" value="1"/>
</dbReference>
<dbReference type="Pfam" id="PF12697">
    <property type="entry name" value="Abhydrolase_6"/>
    <property type="match status" value="1"/>
</dbReference>
<evidence type="ECO:0000259" key="1">
    <source>
        <dbReference type="Pfam" id="PF12697"/>
    </source>
</evidence>
<dbReference type="InterPro" id="IPR000073">
    <property type="entry name" value="AB_hydrolase_1"/>
</dbReference>
<reference evidence="2" key="1">
    <citation type="submission" date="2018-05" db="EMBL/GenBank/DDBJ databases">
        <authorList>
            <person name="Lanie J.A."/>
            <person name="Ng W.-L."/>
            <person name="Kazmierczak K.M."/>
            <person name="Andrzejewski T.M."/>
            <person name="Davidsen T.M."/>
            <person name="Wayne K.J."/>
            <person name="Tettelin H."/>
            <person name="Glass J.I."/>
            <person name="Rusch D."/>
            <person name="Podicherti R."/>
            <person name="Tsui H.-C.T."/>
            <person name="Winkler M.E."/>
        </authorList>
    </citation>
    <scope>NUCLEOTIDE SEQUENCE</scope>
</reference>
<protein>
    <recommendedName>
        <fullName evidence="1">AB hydrolase-1 domain-containing protein</fullName>
    </recommendedName>
</protein>
<proteinExistence type="predicted"/>
<evidence type="ECO:0000313" key="2">
    <source>
        <dbReference type="EMBL" id="SVA70440.1"/>
    </source>
</evidence>
<dbReference type="InterPro" id="IPR029058">
    <property type="entry name" value="AB_hydrolase_fold"/>
</dbReference>
<feature type="domain" description="AB hydrolase-1" evidence="1">
    <location>
        <begin position="8"/>
        <end position="245"/>
    </location>
</feature>
<name>A0A381Y0N8_9ZZZZ</name>
<sequence length="253" mass="28705">MSIIQFSHANGFPAKTYSVLFEHLKDHTISAIDNLAENRVPPAINWHDLTEDVLESVGKFKEPVIGVGHSLGGMLTLLAAAKKPDIFQTIILLDPPLFSLNKRRLISLLRALHVEDLFGPSGKSKKRRVNFASKKDAYTYFKAKKMFINFHTQALQDYVEHGLTAVKQGLELKIPVEKEVAIFHNLLLSYPRSINKVRGTLFYAVNNPILWSSDLHWIKRKLPEIQVNPFPGTHFFPLENPESTANLINRCIE</sequence>